<feature type="region of interest" description="Disordered" evidence="1">
    <location>
        <begin position="186"/>
        <end position="252"/>
    </location>
</feature>
<comment type="caution">
    <text evidence="2">The sequence shown here is derived from an EMBL/GenBank/DDBJ whole genome shotgun (WGS) entry which is preliminary data.</text>
</comment>
<dbReference type="EMBL" id="JBFCZG010000001">
    <property type="protein sequence ID" value="KAL3427280.1"/>
    <property type="molecule type" value="Genomic_DNA"/>
</dbReference>
<evidence type="ECO:0000256" key="1">
    <source>
        <dbReference type="SAM" id="MobiDB-lite"/>
    </source>
</evidence>
<organism evidence="2 3">
    <name type="scientific">Phlyctema vagabunda</name>
    <dbReference type="NCBI Taxonomy" id="108571"/>
    <lineage>
        <taxon>Eukaryota</taxon>
        <taxon>Fungi</taxon>
        <taxon>Dikarya</taxon>
        <taxon>Ascomycota</taxon>
        <taxon>Pezizomycotina</taxon>
        <taxon>Leotiomycetes</taxon>
        <taxon>Helotiales</taxon>
        <taxon>Dermateaceae</taxon>
        <taxon>Phlyctema</taxon>
    </lineage>
</organism>
<evidence type="ECO:0000313" key="3">
    <source>
        <dbReference type="Proteomes" id="UP001629113"/>
    </source>
</evidence>
<keyword evidence="3" id="KW-1185">Reference proteome</keyword>
<feature type="compositionally biased region" description="Polar residues" evidence="1">
    <location>
        <begin position="226"/>
        <end position="242"/>
    </location>
</feature>
<dbReference type="Proteomes" id="UP001629113">
    <property type="component" value="Unassembled WGS sequence"/>
</dbReference>
<gene>
    <name evidence="2" type="ORF">PVAG01_00789</name>
</gene>
<feature type="compositionally biased region" description="Basic residues" evidence="1">
    <location>
        <begin position="65"/>
        <end position="81"/>
    </location>
</feature>
<proteinExistence type="predicted"/>
<accession>A0ABR4PVL3</accession>
<reference evidence="2 3" key="1">
    <citation type="submission" date="2024-06" db="EMBL/GenBank/DDBJ databases">
        <title>Complete genome of Phlyctema vagabunda strain 19-DSS-EL-015.</title>
        <authorList>
            <person name="Fiorenzani C."/>
        </authorList>
    </citation>
    <scope>NUCLEOTIDE SEQUENCE [LARGE SCALE GENOMIC DNA]</scope>
    <source>
        <strain evidence="2 3">19-DSS-EL-015</strain>
    </source>
</reference>
<feature type="compositionally biased region" description="Polar residues" evidence="1">
    <location>
        <begin position="85"/>
        <end position="100"/>
    </location>
</feature>
<sequence length="342" mass="37747">MFSMASYYNPQHNVMAAPSAFGQYAYHDCSTPGPAHLSTVCPKHSGLHGAKCKARPDRLPTSSSRKPHKSKKHRKTSRTRHTRDGASNTCNRNGQPSEIETGQPFFDPYPGHGFHIMATGGPMHNCHCSHPQMVQCPNGGTVMNPGVSGLQYPFANNFYAQFEPHPFGDQIPEAFTRDEPADVQTHRQQLPTEHGYPAGSHENYVGMRPSPAGHGPSVGTPHREGSNQARQPVPRGTTSGTHNDAPRVHSRHRGLSNLILEGLGLSPRHDGHARGVVHPAAGPVGGLPQSPFNVQEMDRDRRPYRYARPYAETDNGDEEELFRTMEQVRLTEGPSRHSKRHR</sequence>
<feature type="region of interest" description="Disordered" evidence="1">
    <location>
        <begin position="49"/>
        <end position="105"/>
    </location>
</feature>
<name>A0ABR4PVL3_9HELO</name>
<evidence type="ECO:0000313" key="2">
    <source>
        <dbReference type="EMBL" id="KAL3427280.1"/>
    </source>
</evidence>
<protein>
    <submittedName>
        <fullName evidence="2">Uncharacterized protein</fullName>
    </submittedName>
</protein>